<protein>
    <recommendedName>
        <fullName evidence="5">Selenium-binding protein 1</fullName>
    </recommendedName>
</protein>
<dbReference type="GO" id="GO:0008430">
    <property type="term" value="F:selenium binding"/>
    <property type="evidence" value="ECO:0007669"/>
    <property type="project" value="InterPro"/>
</dbReference>
<keyword evidence="4" id="KW-1185">Reference proteome</keyword>
<dbReference type="Pfam" id="PF05694">
    <property type="entry name" value="SBP56"/>
    <property type="match status" value="2"/>
</dbReference>
<accession>A0A7R9BUF9</accession>
<dbReference type="EMBL" id="CAJPEX010003212">
    <property type="protein sequence ID" value="CAG0921969.1"/>
    <property type="molecule type" value="Genomic_DNA"/>
</dbReference>
<evidence type="ECO:0008006" key="5">
    <source>
        <dbReference type="Google" id="ProtNLM"/>
    </source>
</evidence>
<gene>
    <name evidence="3" type="ORF">NMOB1V02_LOCUS9453</name>
</gene>
<dbReference type="AlphaFoldDB" id="A0A7R9BUF9"/>
<dbReference type="OrthoDB" id="10252446at2759"/>
<evidence type="ECO:0000313" key="3">
    <source>
        <dbReference type="EMBL" id="CAD7281817.1"/>
    </source>
</evidence>
<name>A0A7R9BUF9_9CRUS</name>
<evidence type="ECO:0000256" key="2">
    <source>
        <dbReference type="ARBA" id="ARBA00023266"/>
    </source>
</evidence>
<dbReference type="EMBL" id="OA885249">
    <property type="protein sequence ID" value="CAD7281817.1"/>
    <property type="molecule type" value="Genomic_DNA"/>
</dbReference>
<feature type="non-terminal residue" evidence="3">
    <location>
        <position position="1"/>
    </location>
</feature>
<sequence>MAPKNESCCDAECGFPTPLDAMKNGPREKLVYVPCIQPSNDKPDYLATIDVDPKSDTYSKSCCEAECGFPTPLDAMKNGPREKLVYVPCIQPSNDKPDYLATIDVDPKSDTYSKVIHRLPMKYAGDEVHHTGWNACSSCYGVAGAARNKLIMPCLLSDRVYIVDTGTDPRTPTIHKIVEPEEFVGKTGRRTPHTSHCLSSGEIMISTMGDENGNGKGSFVLLDGNTFEVK</sequence>
<evidence type="ECO:0000313" key="4">
    <source>
        <dbReference type="Proteomes" id="UP000678499"/>
    </source>
</evidence>
<dbReference type="InterPro" id="IPR008826">
    <property type="entry name" value="Se-bd"/>
</dbReference>
<organism evidence="3">
    <name type="scientific">Notodromas monacha</name>
    <dbReference type="NCBI Taxonomy" id="399045"/>
    <lineage>
        <taxon>Eukaryota</taxon>
        <taxon>Metazoa</taxon>
        <taxon>Ecdysozoa</taxon>
        <taxon>Arthropoda</taxon>
        <taxon>Crustacea</taxon>
        <taxon>Oligostraca</taxon>
        <taxon>Ostracoda</taxon>
        <taxon>Podocopa</taxon>
        <taxon>Podocopida</taxon>
        <taxon>Cypridocopina</taxon>
        <taxon>Cypridoidea</taxon>
        <taxon>Cyprididae</taxon>
        <taxon>Notodromas</taxon>
    </lineage>
</organism>
<keyword evidence="2" id="KW-0711">Selenium</keyword>
<dbReference type="Proteomes" id="UP000678499">
    <property type="component" value="Unassembled WGS sequence"/>
</dbReference>
<evidence type="ECO:0000256" key="1">
    <source>
        <dbReference type="ARBA" id="ARBA00005606"/>
    </source>
</evidence>
<proteinExistence type="inferred from homology"/>
<dbReference type="PANTHER" id="PTHR23300">
    <property type="entry name" value="METHANETHIOL OXIDASE"/>
    <property type="match status" value="1"/>
</dbReference>
<dbReference type="PANTHER" id="PTHR23300:SF0">
    <property type="entry name" value="METHANETHIOL OXIDASE"/>
    <property type="match status" value="1"/>
</dbReference>
<reference evidence="3" key="1">
    <citation type="submission" date="2020-11" db="EMBL/GenBank/DDBJ databases">
        <authorList>
            <person name="Tran Van P."/>
        </authorList>
    </citation>
    <scope>NUCLEOTIDE SEQUENCE</scope>
</reference>
<comment type="similarity">
    <text evidence="1">Belongs to the selenium-binding protein family.</text>
</comment>